<evidence type="ECO:0000313" key="13">
    <source>
        <dbReference type="EMBL" id="CDW83934.1"/>
    </source>
</evidence>
<dbReference type="Gene3D" id="6.10.250.720">
    <property type="match status" value="1"/>
</dbReference>
<dbReference type="FunFam" id="2.30.30.570:FF:000001">
    <property type="entry name" value="major vault protein-like"/>
    <property type="match status" value="1"/>
</dbReference>
<feature type="domain" description="Major vault protein repeat" evidence="12">
    <location>
        <begin position="397"/>
        <end position="451"/>
    </location>
</feature>
<evidence type="ECO:0000259" key="9">
    <source>
        <dbReference type="Pfam" id="PF11978"/>
    </source>
</evidence>
<dbReference type="AlphaFoldDB" id="A0A078AP82"/>
<dbReference type="InterPro" id="IPR041134">
    <property type="entry name" value="Vault_2"/>
</dbReference>
<feature type="domain" description="Major vault protein repeat" evidence="8">
    <location>
        <begin position="131"/>
        <end position="174"/>
    </location>
</feature>
<keyword evidence="4" id="KW-0677">Repeat</keyword>
<reference evidence="13 14" key="1">
    <citation type="submission" date="2014-06" db="EMBL/GenBank/DDBJ databases">
        <authorList>
            <person name="Swart Estienne"/>
        </authorList>
    </citation>
    <scope>NUCLEOTIDE SEQUENCE [LARGE SCALE GENOMIC DNA]</scope>
    <source>
        <strain evidence="13 14">130c</strain>
    </source>
</reference>
<evidence type="ECO:0000313" key="14">
    <source>
        <dbReference type="Proteomes" id="UP000039865"/>
    </source>
</evidence>
<feature type="repeat" description="MVP" evidence="7">
    <location>
        <begin position="134"/>
        <end position="189"/>
    </location>
</feature>
<feature type="repeat" description="MVP" evidence="7">
    <location>
        <begin position="71"/>
        <end position="133"/>
    </location>
</feature>
<dbReference type="OrthoDB" id="6125719at2759"/>
<keyword evidence="3 7" id="KW-0963">Cytoplasm</keyword>
<feature type="domain" description="Major vault protein repeat" evidence="10">
    <location>
        <begin position="65"/>
        <end position="126"/>
    </location>
</feature>
<dbReference type="InterPro" id="IPR021870">
    <property type="entry name" value="MVP_shoulder"/>
</dbReference>
<evidence type="ECO:0000259" key="10">
    <source>
        <dbReference type="Pfam" id="PF17794"/>
    </source>
</evidence>
<evidence type="ECO:0000256" key="2">
    <source>
        <dbReference type="ARBA" id="ARBA00004496"/>
    </source>
</evidence>
<feature type="repeat" description="MVP" evidence="7">
    <location>
        <begin position="190"/>
        <end position="242"/>
    </location>
</feature>
<keyword evidence="14" id="KW-1185">Reference proteome</keyword>
<protein>
    <submittedName>
        <fullName evidence="13">Major vault protein</fullName>
    </submittedName>
</protein>
<proteinExistence type="predicted"/>
<dbReference type="PANTHER" id="PTHR14165">
    <property type="entry name" value="MAJOR VAULT PROTEIN"/>
    <property type="match status" value="1"/>
</dbReference>
<evidence type="ECO:0000259" key="12">
    <source>
        <dbReference type="Pfam" id="PF17796"/>
    </source>
</evidence>
<organism evidence="13 14">
    <name type="scientific">Stylonychia lemnae</name>
    <name type="common">Ciliate</name>
    <dbReference type="NCBI Taxonomy" id="5949"/>
    <lineage>
        <taxon>Eukaryota</taxon>
        <taxon>Sar</taxon>
        <taxon>Alveolata</taxon>
        <taxon>Ciliophora</taxon>
        <taxon>Intramacronucleata</taxon>
        <taxon>Spirotrichea</taxon>
        <taxon>Stichotrichia</taxon>
        <taxon>Sporadotrichida</taxon>
        <taxon>Oxytrichidae</taxon>
        <taxon>Stylonychinae</taxon>
        <taxon>Stylonychia</taxon>
    </lineage>
</organism>
<dbReference type="InterPro" id="IPR043179">
    <property type="entry name" value="Vault_2_sf"/>
</dbReference>
<comment type="subcellular location">
    <subcellularLocation>
        <location evidence="2 7">Cytoplasm</location>
    </subcellularLocation>
    <subcellularLocation>
        <location evidence="1">Nucleus</location>
    </subcellularLocation>
</comment>
<accession>A0A078AP82</accession>
<dbReference type="InterPro" id="IPR040989">
    <property type="entry name" value="Vault_3"/>
</dbReference>
<dbReference type="Pfam" id="PF01505">
    <property type="entry name" value="Vault"/>
    <property type="match status" value="3"/>
</dbReference>
<dbReference type="Proteomes" id="UP000039865">
    <property type="component" value="Unassembled WGS sequence"/>
</dbReference>
<evidence type="ECO:0000256" key="4">
    <source>
        <dbReference type="ARBA" id="ARBA00022737"/>
    </source>
</evidence>
<dbReference type="Pfam" id="PF17795">
    <property type="entry name" value="Vault_3"/>
    <property type="match status" value="1"/>
</dbReference>
<evidence type="ECO:0000259" key="8">
    <source>
        <dbReference type="Pfam" id="PF01505"/>
    </source>
</evidence>
<dbReference type="GO" id="GO:0005634">
    <property type="term" value="C:nucleus"/>
    <property type="evidence" value="ECO:0007669"/>
    <property type="project" value="UniProtKB-SubCell"/>
</dbReference>
<feature type="domain" description="Major vault protein repeat" evidence="8">
    <location>
        <begin position="240"/>
        <end position="272"/>
    </location>
</feature>
<dbReference type="CDD" id="cd08825">
    <property type="entry name" value="MVP_shoulder"/>
    <property type="match status" value="1"/>
</dbReference>
<feature type="repeat" description="MVP" evidence="7">
    <location>
        <begin position="348"/>
        <end position="401"/>
    </location>
</feature>
<evidence type="ECO:0000256" key="6">
    <source>
        <dbReference type="ARBA" id="ARBA00023274"/>
    </source>
</evidence>
<dbReference type="InterPro" id="IPR041139">
    <property type="entry name" value="MVP_rep_dom"/>
</dbReference>
<dbReference type="Pfam" id="PF17796">
    <property type="entry name" value="Vault_4"/>
    <property type="match status" value="1"/>
</dbReference>
<dbReference type="OMA" id="PKRPNHI"/>
<dbReference type="EMBL" id="CCKQ01012325">
    <property type="protein sequence ID" value="CDW83934.1"/>
    <property type="molecule type" value="Genomic_DNA"/>
</dbReference>
<evidence type="ECO:0000256" key="1">
    <source>
        <dbReference type="ARBA" id="ARBA00004123"/>
    </source>
</evidence>
<evidence type="ECO:0000256" key="7">
    <source>
        <dbReference type="PROSITE-ProRule" id="PRU00571"/>
    </source>
</evidence>
<dbReference type="FunFam" id="2.30.30.550:FF:000001">
    <property type="entry name" value="major vault protein-like"/>
    <property type="match status" value="2"/>
</dbReference>
<gene>
    <name evidence="13" type="primary">Contig4403.g4707</name>
    <name evidence="13" type="ORF">STYLEM_12988</name>
</gene>
<dbReference type="InterPro" id="IPR002499">
    <property type="entry name" value="Vault_N"/>
</dbReference>
<feature type="domain" description="Major vault protein shoulder" evidence="9">
    <location>
        <begin position="549"/>
        <end position="665"/>
    </location>
</feature>
<dbReference type="PROSITE" id="PS51224">
    <property type="entry name" value="MVP"/>
    <property type="match status" value="5"/>
</dbReference>
<dbReference type="Pfam" id="PF17794">
    <property type="entry name" value="Vault_2"/>
    <property type="match status" value="2"/>
</dbReference>
<dbReference type="FunFam" id="3.30.479.30:FF:000010">
    <property type="entry name" value="major vault protein-like"/>
    <property type="match status" value="1"/>
</dbReference>
<feature type="domain" description="Major vault protein repeat" evidence="11">
    <location>
        <begin position="488"/>
        <end position="548"/>
    </location>
</feature>
<dbReference type="InterPro" id="IPR039059">
    <property type="entry name" value="MVP"/>
</dbReference>
<feature type="domain" description="Major vault protein repeat" evidence="10">
    <location>
        <begin position="294"/>
        <end position="340"/>
    </location>
</feature>
<dbReference type="InterPro" id="IPR036013">
    <property type="entry name" value="Band_7/SPFH_dom_sf"/>
</dbReference>
<dbReference type="Gene3D" id="6.20.380.10">
    <property type="match status" value="1"/>
</dbReference>
<dbReference type="Gene3D" id="2.30.30.550">
    <property type="entry name" value="Major Vault Protein repeat"/>
    <property type="match status" value="3"/>
</dbReference>
<name>A0A078AP82_STYLE</name>
<dbReference type="InParanoid" id="A0A078AP82"/>
<dbReference type="GO" id="GO:1990904">
    <property type="term" value="C:ribonucleoprotein complex"/>
    <property type="evidence" value="ECO:0007669"/>
    <property type="project" value="UniProtKB-UniRule"/>
</dbReference>
<keyword evidence="5" id="KW-0539">Nucleus</keyword>
<dbReference type="Gene3D" id="2.30.30.620">
    <property type="match status" value="1"/>
</dbReference>
<sequence length="871" mass="99646">MRKLKQETNLGTTLPEDDGISVVKIGHNQYMHILDKNSNTTRIEIGPTSFIKQQNEQIVRSSQELIKIPPNNYCIIKNPVVKENGKLLTSEYGEVKVRFEDLEIRTSADYPEPFPLYPYEEIHQNVQPFTFLRDNEALHLYAERPFLDTRFEKELERFIGDEYLFKGPGTYIPRIEEKIVKKQTATVMPQNFGVLLQASRKVLDANGVVRLPGESWLYVKTGYFIEDPDITINDYRPAEVLDEFTALHLRALIDFTDIYGNKRRAGSEWLIDRSISDTHIVDANESVVDRPKVIILANNQYCIIRNPCDKDGNPQFGKQELRRGETRFFVQPGEELFDGIKNILVVNEDEALLLRANKNYKDPKTGTSYSAGQTWMLKGPIDYIPEIEIQVVEKRKAYPLAENEGIYVRDVRTKEGETLEVRLVKGPQTYLLKETEQLWEKLLQPDTERLIGLNSSGIDYIPTTVDDKGNVEYVYKEPPVRKNKYQAVCYKAPHNSAVQLYDYKNKRSRIVFGPELIMLEPYEELTLITLSGGQPKKEAQIKTLALLLGPDFMTDIIQVETSDHAKLYLRLSYRWTFKIDRENEQECRDLFSVRDFVGDACKRISSRIRGAVSAVSFDNFHKNSTGVIQNAIHKRDENNNFLPFHIQANNLYITQVDIQSIDPVEEETRKSLQKSVNMAFEIQTRSQEAAAQHQALRLQQEADGMLQRLEIQSEIQNEKVNKNFLELKAENSSVQSTGLAIANAKARSEADQIKAQTEVDQAQFQVDSQHIREQAELEIVKMRNDDEIKVLEDMLELEISSKKKLSEIEINQFKKTVEAIGPETMVQMARAGPETQAKLLKGLGLQGYMIVDGKHSLNLMGAAHGMLGSSQ</sequence>
<dbReference type="FunFam" id="2.30.30.560:FF:000001">
    <property type="entry name" value="major vault protein-like"/>
    <property type="match status" value="1"/>
</dbReference>
<dbReference type="SMR" id="A0A078AP82"/>
<dbReference type="Gene3D" id="2.30.30.560">
    <property type="match status" value="2"/>
</dbReference>
<dbReference type="InterPro" id="IPR043023">
    <property type="entry name" value="MVP_rep_sf"/>
</dbReference>
<dbReference type="Pfam" id="PF11978">
    <property type="entry name" value="MVP_shoulder"/>
    <property type="match status" value="1"/>
</dbReference>
<feature type="domain" description="Major vault protein repeat" evidence="8">
    <location>
        <begin position="345"/>
        <end position="385"/>
    </location>
</feature>
<evidence type="ECO:0000256" key="3">
    <source>
        <dbReference type="ARBA" id="ARBA00022490"/>
    </source>
</evidence>
<dbReference type="GO" id="GO:0005737">
    <property type="term" value="C:cytoplasm"/>
    <property type="evidence" value="ECO:0007669"/>
    <property type="project" value="UniProtKB-SubCell"/>
</dbReference>
<dbReference type="Gene3D" id="3.30.479.30">
    <property type="entry name" value="Band 7 domain"/>
    <property type="match status" value="1"/>
</dbReference>
<dbReference type="PANTHER" id="PTHR14165:SF3">
    <property type="entry name" value="MAJOR VAULT PROTEIN"/>
    <property type="match status" value="1"/>
</dbReference>
<dbReference type="InterPro" id="IPR041136">
    <property type="entry name" value="Vault_4"/>
</dbReference>
<feature type="repeat" description="MVP" evidence="7">
    <location>
        <begin position="243"/>
        <end position="297"/>
    </location>
</feature>
<dbReference type="Gene3D" id="2.30.30.570">
    <property type="match status" value="2"/>
</dbReference>
<evidence type="ECO:0000256" key="5">
    <source>
        <dbReference type="ARBA" id="ARBA00023242"/>
    </source>
</evidence>
<evidence type="ECO:0000259" key="11">
    <source>
        <dbReference type="Pfam" id="PF17795"/>
    </source>
</evidence>
<keyword evidence="6 7" id="KW-0687">Ribonucleoprotein</keyword>